<dbReference type="EMBL" id="RJKN01000003">
    <property type="protein sequence ID" value="ROP44016.1"/>
    <property type="molecule type" value="Genomic_DNA"/>
</dbReference>
<dbReference type="AlphaFoldDB" id="A0A3N1HNI9"/>
<dbReference type="RefSeq" id="WP_158674240.1">
    <property type="nucleotide sequence ID" value="NZ_RJKN01000003.1"/>
</dbReference>
<gene>
    <name evidence="1" type="ORF">EDC03_1613</name>
</gene>
<organism evidence="1 2">
    <name type="scientific">Pseudokineococcus lusitanus</name>
    <dbReference type="NCBI Taxonomy" id="763993"/>
    <lineage>
        <taxon>Bacteria</taxon>
        <taxon>Bacillati</taxon>
        <taxon>Actinomycetota</taxon>
        <taxon>Actinomycetes</taxon>
        <taxon>Kineosporiales</taxon>
        <taxon>Kineosporiaceae</taxon>
        <taxon>Pseudokineococcus</taxon>
    </lineage>
</organism>
<evidence type="ECO:0000313" key="2">
    <source>
        <dbReference type="Proteomes" id="UP000276232"/>
    </source>
</evidence>
<evidence type="ECO:0000313" key="1">
    <source>
        <dbReference type="EMBL" id="ROP44016.1"/>
    </source>
</evidence>
<dbReference type="OrthoDB" id="5196190at2"/>
<reference evidence="1 2" key="1">
    <citation type="journal article" date="2015" name="Stand. Genomic Sci.">
        <title>Genomic Encyclopedia of Bacterial and Archaeal Type Strains, Phase III: the genomes of soil and plant-associated and newly described type strains.</title>
        <authorList>
            <person name="Whitman W.B."/>
            <person name="Woyke T."/>
            <person name="Klenk H.P."/>
            <person name="Zhou Y."/>
            <person name="Lilburn T.G."/>
            <person name="Beck B.J."/>
            <person name="De Vos P."/>
            <person name="Vandamme P."/>
            <person name="Eisen J.A."/>
            <person name="Garrity G."/>
            <person name="Hugenholtz P."/>
            <person name="Kyrpides N.C."/>
        </authorList>
    </citation>
    <scope>NUCLEOTIDE SEQUENCE [LARGE SCALE GENOMIC DNA]</scope>
    <source>
        <strain evidence="1 2">CECT 7306</strain>
    </source>
</reference>
<name>A0A3N1HNI9_9ACTN</name>
<protein>
    <submittedName>
        <fullName evidence="1">Uncharacterized protein</fullName>
    </submittedName>
</protein>
<proteinExistence type="predicted"/>
<accession>A0A3N1HNI9</accession>
<sequence length="125" mass="12880">MTTPAARGETVEAARRELGRCRDRLAALGPGRLVRPGPTHVGAEVVAGEPGPTPLERVRALLQELADDAADLAGEPRRAVPALGPHAAGDQLAVLAGDLLAAAGPDDDAVAARLHERLVALRRAL</sequence>
<keyword evidence="2" id="KW-1185">Reference proteome</keyword>
<comment type="caution">
    <text evidence="1">The sequence shown here is derived from an EMBL/GenBank/DDBJ whole genome shotgun (WGS) entry which is preliminary data.</text>
</comment>
<dbReference type="Proteomes" id="UP000276232">
    <property type="component" value="Unassembled WGS sequence"/>
</dbReference>
<dbReference type="InParanoid" id="A0A3N1HNI9"/>